<protein>
    <recommendedName>
        <fullName evidence="2">ABM domain-containing protein</fullName>
    </recommendedName>
</protein>
<dbReference type="Proteomes" id="UP000626109">
    <property type="component" value="Unassembled WGS sequence"/>
</dbReference>
<accession>A0A813II60</accession>
<dbReference type="EMBL" id="CAJNNW010008811">
    <property type="protein sequence ID" value="CAE8650415.1"/>
    <property type="molecule type" value="Genomic_DNA"/>
</dbReference>
<gene>
    <name evidence="3" type="ORF">PGLA2088_LOCUS8237</name>
</gene>
<dbReference type="InterPro" id="IPR007138">
    <property type="entry name" value="ABM_dom"/>
</dbReference>
<comment type="caution">
    <text evidence="3">The sequence shown here is derived from an EMBL/GenBank/DDBJ whole genome shotgun (WGS) entry which is preliminary data.</text>
</comment>
<proteinExistence type="predicted"/>
<dbReference type="SUPFAM" id="SSF54909">
    <property type="entry name" value="Dimeric alpha+beta barrel"/>
    <property type="match status" value="1"/>
</dbReference>
<name>A0A813II60_POLGL</name>
<sequence>MEDVRQLARIVHLEIASEHVDGFKKVMLPHAENSRKEPGCLRFDVLQEAEAPNKFTLYEERRRLRGAPENGTVSRVLRFSRPPTRQRWPA</sequence>
<organism evidence="3 4">
    <name type="scientific">Polarella glacialis</name>
    <name type="common">Dinoflagellate</name>
    <dbReference type="NCBI Taxonomy" id="89957"/>
    <lineage>
        <taxon>Eukaryota</taxon>
        <taxon>Sar</taxon>
        <taxon>Alveolata</taxon>
        <taxon>Dinophyceae</taxon>
        <taxon>Suessiales</taxon>
        <taxon>Suessiaceae</taxon>
        <taxon>Polarella</taxon>
    </lineage>
</organism>
<evidence type="ECO:0000313" key="3">
    <source>
        <dbReference type="EMBL" id="CAE8650415.1"/>
    </source>
</evidence>
<dbReference type="InterPro" id="IPR011008">
    <property type="entry name" value="Dimeric_a/b-barrel"/>
</dbReference>
<feature type="region of interest" description="Disordered" evidence="1">
    <location>
        <begin position="69"/>
        <end position="90"/>
    </location>
</feature>
<reference evidence="3" key="1">
    <citation type="submission" date="2021-02" db="EMBL/GenBank/DDBJ databases">
        <authorList>
            <person name="Dougan E. K."/>
            <person name="Rhodes N."/>
            <person name="Thang M."/>
            <person name="Chan C."/>
        </authorList>
    </citation>
    <scope>NUCLEOTIDE SEQUENCE</scope>
</reference>
<evidence type="ECO:0000313" key="4">
    <source>
        <dbReference type="Proteomes" id="UP000626109"/>
    </source>
</evidence>
<dbReference type="AlphaFoldDB" id="A0A813II60"/>
<evidence type="ECO:0000256" key="1">
    <source>
        <dbReference type="SAM" id="MobiDB-lite"/>
    </source>
</evidence>
<dbReference type="Pfam" id="PF03992">
    <property type="entry name" value="ABM"/>
    <property type="match status" value="1"/>
</dbReference>
<evidence type="ECO:0000259" key="2">
    <source>
        <dbReference type="Pfam" id="PF03992"/>
    </source>
</evidence>
<feature type="domain" description="ABM" evidence="2">
    <location>
        <begin position="10"/>
        <end position="60"/>
    </location>
</feature>
<dbReference type="Gene3D" id="3.30.70.100">
    <property type="match status" value="1"/>
</dbReference>